<gene>
    <name evidence="1" type="ORF">SK128_011394</name>
</gene>
<dbReference type="Proteomes" id="UP001381693">
    <property type="component" value="Unassembled WGS sequence"/>
</dbReference>
<keyword evidence="2" id="KW-1185">Reference proteome</keyword>
<evidence type="ECO:0000313" key="1">
    <source>
        <dbReference type="EMBL" id="KAK7085056.1"/>
    </source>
</evidence>
<dbReference type="EMBL" id="JAXCGZ010001916">
    <property type="protein sequence ID" value="KAK7085056.1"/>
    <property type="molecule type" value="Genomic_DNA"/>
</dbReference>
<evidence type="ECO:0000313" key="2">
    <source>
        <dbReference type="Proteomes" id="UP001381693"/>
    </source>
</evidence>
<accession>A0AAN9A8P3</accession>
<reference evidence="1 2" key="1">
    <citation type="submission" date="2023-11" db="EMBL/GenBank/DDBJ databases">
        <title>Halocaridina rubra genome assembly.</title>
        <authorList>
            <person name="Smith C."/>
        </authorList>
    </citation>
    <scope>NUCLEOTIDE SEQUENCE [LARGE SCALE GENOMIC DNA]</scope>
    <source>
        <strain evidence="1">EP-1</strain>
        <tissue evidence="1">Whole</tissue>
    </source>
</reference>
<dbReference type="AlphaFoldDB" id="A0AAN9A8P3"/>
<proteinExistence type="predicted"/>
<comment type="caution">
    <text evidence="1">The sequence shown here is derived from an EMBL/GenBank/DDBJ whole genome shotgun (WGS) entry which is preliminary data.</text>
</comment>
<organism evidence="1 2">
    <name type="scientific">Halocaridina rubra</name>
    <name type="common">Hawaiian red shrimp</name>
    <dbReference type="NCBI Taxonomy" id="373956"/>
    <lineage>
        <taxon>Eukaryota</taxon>
        <taxon>Metazoa</taxon>
        <taxon>Ecdysozoa</taxon>
        <taxon>Arthropoda</taxon>
        <taxon>Crustacea</taxon>
        <taxon>Multicrustacea</taxon>
        <taxon>Malacostraca</taxon>
        <taxon>Eumalacostraca</taxon>
        <taxon>Eucarida</taxon>
        <taxon>Decapoda</taxon>
        <taxon>Pleocyemata</taxon>
        <taxon>Caridea</taxon>
        <taxon>Atyoidea</taxon>
        <taxon>Atyidae</taxon>
        <taxon>Halocaridina</taxon>
    </lineage>
</organism>
<sequence>MTIDPLFEGRWVIRIRKDRRKKRVPESRCRWEEAVAAANNLQATNLTVPVRRGCLDENL</sequence>
<protein>
    <submittedName>
        <fullName evidence="1">Uncharacterized protein</fullName>
    </submittedName>
</protein>
<name>A0AAN9A8P3_HALRR</name>